<dbReference type="PANTHER" id="PTHR24103">
    <property type="entry name" value="E3 UBIQUITIN-PROTEIN LIGASE TRIM"/>
    <property type="match status" value="1"/>
</dbReference>
<dbReference type="CDD" id="cd13733">
    <property type="entry name" value="SPRY_PRY_C-I_1"/>
    <property type="match status" value="1"/>
</dbReference>
<reference evidence="2 3" key="1">
    <citation type="submission" date="2024-05" db="EMBL/GenBank/DDBJ databases">
        <title>Genome sequencing and assembly of Indian major carp, Cirrhinus mrigala (Hamilton, 1822).</title>
        <authorList>
            <person name="Mohindra V."/>
            <person name="Chowdhury L.M."/>
            <person name="Lal K."/>
            <person name="Jena J.K."/>
        </authorList>
    </citation>
    <scope>NUCLEOTIDE SEQUENCE [LARGE SCALE GENOMIC DNA]</scope>
    <source>
        <strain evidence="2">CM1030</strain>
        <tissue evidence="2">Blood</tissue>
    </source>
</reference>
<keyword evidence="3" id="KW-1185">Reference proteome</keyword>
<dbReference type="InterPro" id="IPR043136">
    <property type="entry name" value="B30.2/SPRY_sf"/>
</dbReference>
<protein>
    <recommendedName>
        <fullName evidence="1">B30.2/SPRY domain-containing protein</fullName>
    </recommendedName>
</protein>
<accession>A0ABD0P007</accession>
<dbReference type="Pfam" id="PF00622">
    <property type="entry name" value="SPRY"/>
    <property type="match status" value="1"/>
</dbReference>
<evidence type="ECO:0000313" key="3">
    <source>
        <dbReference type="Proteomes" id="UP001529510"/>
    </source>
</evidence>
<dbReference type="InterPro" id="IPR001870">
    <property type="entry name" value="B30.2/SPRY"/>
</dbReference>
<evidence type="ECO:0000313" key="2">
    <source>
        <dbReference type="EMBL" id="KAL0166870.1"/>
    </source>
</evidence>
<dbReference type="Gene3D" id="2.60.120.920">
    <property type="match status" value="2"/>
</dbReference>
<evidence type="ECO:0000259" key="1">
    <source>
        <dbReference type="PROSITE" id="PS50188"/>
    </source>
</evidence>
<sequence>HPDLILPDDGKQVTHGNIWQKLLDKPERFSRYVIVIGRFYFEVQVKGKTAWTLGVAGESIDRKGEITLRPSNGYWTVQVKPQRVGVFVDYEEGLVSFYGVESSSHIYSFT</sequence>
<dbReference type="SUPFAM" id="SSF49899">
    <property type="entry name" value="Concanavalin A-like lectins/glucanases"/>
    <property type="match status" value="1"/>
</dbReference>
<dbReference type="Proteomes" id="UP001529510">
    <property type="component" value="Unassembled WGS sequence"/>
</dbReference>
<gene>
    <name evidence="2" type="ORF">M9458_038714</name>
</gene>
<dbReference type="SMART" id="SM00589">
    <property type="entry name" value="PRY"/>
    <property type="match status" value="1"/>
</dbReference>
<dbReference type="InterPro" id="IPR013320">
    <property type="entry name" value="ConA-like_dom_sf"/>
</dbReference>
<dbReference type="EMBL" id="JAMKFB020000019">
    <property type="protein sequence ID" value="KAL0166870.1"/>
    <property type="molecule type" value="Genomic_DNA"/>
</dbReference>
<feature type="domain" description="B30.2/SPRY" evidence="1">
    <location>
        <begin position="1"/>
        <end position="110"/>
    </location>
</feature>
<comment type="caution">
    <text evidence="2">The sequence shown here is derived from an EMBL/GenBank/DDBJ whole genome shotgun (WGS) entry which is preliminary data.</text>
</comment>
<dbReference type="InterPro" id="IPR006574">
    <property type="entry name" value="PRY"/>
</dbReference>
<dbReference type="PROSITE" id="PS50188">
    <property type="entry name" value="B302_SPRY"/>
    <property type="match status" value="1"/>
</dbReference>
<name>A0ABD0P007_CIRMR</name>
<feature type="non-terminal residue" evidence="2">
    <location>
        <position position="110"/>
    </location>
</feature>
<proteinExistence type="predicted"/>
<feature type="non-terminal residue" evidence="2">
    <location>
        <position position="1"/>
    </location>
</feature>
<dbReference type="AlphaFoldDB" id="A0ABD0P007"/>
<dbReference type="InterPro" id="IPR050143">
    <property type="entry name" value="TRIM/RBCC"/>
</dbReference>
<dbReference type="InterPro" id="IPR003877">
    <property type="entry name" value="SPRY_dom"/>
</dbReference>
<organism evidence="2 3">
    <name type="scientific">Cirrhinus mrigala</name>
    <name type="common">Mrigala</name>
    <dbReference type="NCBI Taxonomy" id="683832"/>
    <lineage>
        <taxon>Eukaryota</taxon>
        <taxon>Metazoa</taxon>
        <taxon>Chordata</taxon>
        <taxon>Craniata</taxon>
        <taxon>Vertebrata</taxon>
        <taxon>Euteleostomi</taxon>
        <taxon>Actinopterygii</taxon>
        <taxon>Neopterygii</taxon>
        <taxon>Teleostei</taxon>
        <taxon>Ostariophysi</taxon>
        <taxon>Cypriniformes</taxon>
        <taxon>Cyprinidae</taxon>
        <taxon>Labeoninae</taxon>
        <taxon>Labeonini</taxon>
        <taxon>Cirrhinus</taxon>
    </lineage>
</organism>
<dbReference type="Pfam" id="PF13765">
    <property type="entry name" value="PRY"/>
    <property type="match status" value="1"/>
</dbReference>